<keyword evidence="7" id="KW-1003">Cell membrane</keyword>
<evidence type="ECO:0000256" key="6">
    <source>
        <dbReference type="ARBA" id="ARBA00022449"/>
    </source>
</evidence>
<comment type="caution">
    <text evidence="14">The sequence shown here is derived from an EMBL/GenBank/DDBJ whole genome shotgun (WGS) entry which is preliminary data.</text>
</comment>
<dbReference type="OrthoDB" id="62420at2"/>
<dbReference type="GO" id="GO:0006811">
    <property type="term" value="P:monoatomic ion transport"/>
    <property type="evidence" value="ECO:0007669"/>
    <property type="project" value="UniProtKB-KW"/>
</dbReference>
<proteinExistence type="inferred from homology"/>
<keyword evidence="9 13" id="KW-1133">Transmembrane helix</keyword>
<evidence type="ECO:0000256" key="5">
    <source>
        <dbReference type="ARBA" id="ARBA00022448"/>
    </source>
</evidence>
<keyword evidence="8 13" id="KW-0812">Transmembrane</keyword>
<dbReference type="RefSeq" id="WP_094367408.1">
    <property type="nucleotide sequence ID" value="NZ_NOJY02000016.1"/>
</dbReference>
<evidence type="ECO:0000256" key="3">
    <source>
        <dbReference type="ARBA" id="ARBA00010199"/>
    </source>
</evidence>
<feature type="transmembrane region" description="Helical" evidence="13">
    <location>
        <begin position="83"/>
        <end position="104"/>
    </location>
</feature>
<feature type="transmembrane region" description="Helical" evidence="13">
    <location>
        <begin position="159"/>
        <end position="177"/>
    </location>
</feature>
<dbReference type="CDD" id="cd13137">
    <property type="entry name" value="MATE_NorM_like"/>
    <property type="match status" value="1"/>
</dbReference>
<feature type="transmembrane region" description="Helical" evidence="13">
    <location>
        <begin position="249"/>
        <end position="269"/>
    </location>
</feature>
<dbReference type="PIRSF" id="PIRSF006603">
    <property type="entry name" value="DinF"/>
    <property type="match status" value="1"/>
</dbReference>
<dbReference type="GO" id="GO:0042910">
    <property type="term" value="F:xenobiotic transmembrane transporter activity"/>
    <property type="evidence" value="ECO:0007669"/>
    <property type="project" value="InterPro"/>
</dbReference>
<dbReference type="PANTHER" id="PTHR43298">
    <property type="entry name" value="MULTIDRUG RESISTANCE PROTEIN NORM-RELATED"/>
    <property type="match status" value="1"/>
</dbReference>
<feature type="transmembrane region" description="Helical" evidence="13">
    <location>
        <begin position="124"/>
        <end position="147"/>
    </location>
</feature>
<comment type="subcellular location">
    <subcellularLocation>
        <location evidence="2">Cell membrane</location>
        <topology evidence="2">Multi-pass membrane protein</topology>
    </subcellularLocation>
</comment>
<accession>A0A371J2R6</accession>
<dbReference type="Pfam" id="PF01554">
    <property type="entry name" value="MatE"/>
    <property type="match status" value="2"/>
</dbReference>
<feature type="transmembrane region" description="Helical" evidence="13">
    <location>
        <begin position="183"/>
        <end position="206"/>
    </location>
</feature>
<feature type="transmembrane region" description="Helical" evidence="13">
    <location>
        <begin position="51"/>
        <end position="71"/>
    </location>
</feature>
<feature type="transmembrane region" description="Helical" evidence="13">
    <location>
        <begin position="349"/>
        <end position="367"/>
    </location>
</feature>
<evidence type="ECO:0000256" key="4">
    <source>
        <dbReference type="ARBA" id="ARBA00020268"/>
    </source>
</evidence>
<sequence length="439" mass="47324">MFRKDVLSVAIPIIGEQTFVMLLGVVNTMMAGHIGAEAVSAIGMVDSINNMFIAFFAALSVGATVVVSQYIGKCDNNKANETIKQGLVSGILISLIITILMWFFREVLINSFYGSATELVKTNAKIYIEVTLLTYPFVAIQQIASGVLRGCGDTKKPMLISMIMNVVNIVFGYLLIYSASLGIIGAAVSIAIARVTGSIVILLILFKGSDIIKIRKVFPFMINVEIQKNIFSIGIPAGIEQVLFNAGKLIVQIFIVTMGTASIASNTIGMSVSSIINVIGNALMLAATALVGQYIGRGDVDGAKSTLIYLTKFATGCLVLLGFIFIPLAPWISSLYTDSSEVINISSQLIRSNSIAMIIWPMSFVLSSGLKGAGDTKYTMVTAIIGMWIFRICTGYLLGVVLGIGVLGIWIGMYTDWLIRGILYTSRLRGDKWVEHSIV</sequence>
<evidence type="ECO:0000256" key="7">
    <source>
        <dbReference type="ARBA" id="ARBA00022475"/>
    </source>
</evidence>
<feature type="transmembrane region" description="Helical" evidence="13">
    <location>
        <begin position="388"/>
        <end position="411"/>
    </location>
</feature>
<comment type="function">
    <text evidence="1">Multidrug efflux pump.</text>
</comment>
<keyword evidence="10" id="KW-0406">Ion transport</keyword>
<dbReference type="PANTHER" id="PTHR43298:SF2">
    <property type="entry name" value="FMN_FAD EXPORTER YEEO-RELATED"/>
    <property type="match status" value="1"/>
</dbReference>
<dbReference type="InterPro" id="IPR048279">
    <property type="entry name" value="MdtK-like"/>
</dbReference>
<dbReference type="InterPro" id="IPR002528">
    <property type="entry name" value="MATE_fam"/>
</dbReference>
<gene>
    <name evidence="14" type="ORF">CHL78_010740</name>
</gene>
<evidence type="ECO:0000256" key="2">
    <source>
        <dbReference type="ARBA" id="ARBA00004651"/>
    </source>
</evidence>
<reference evidence="14 15" key="1">
    <citation type="journal article" date="2017" name="Genome Announc.">
        <title>Draft Genome Sequence of Romboutsia weinsteinii sp. nov. Strain CCRI-19649(T) Isolated from Surface Water.</title>
        <authorList>
            <person name="Maheux A.F."/>
            <person name="Boudreau D.K."/>
            <person name="Berube E."/>
            <person name="Boissinot M."/>
            <person name="Cantin P."/>
            <person name="Raymond F."/>
            <person name="Corbeil J."/>
            <person name="Omar R.F."/>
            <person name="Bergeron M.G."/>
        </authorList>
    </citation>
    <scope>NUCLEOTIDE SEQUENCE [LARGE SCALE GENOMIC DNA]</scope>
    <source>
        <strain evidence="14 15">CCRI-19649</strain>
    </source>
</reference>
<feature type="transmembrane region" description="Helical" evidence="13">
    <location>
        <begin position="307"/>
        <end position="329"/>
    </location>
</feature>
<evidence type="ECO:0000256" key="11">
    <source>
        <dbReference type="ARBA" id="ARBA00023136"/>
    </source>
</evidence>
<evidence type="ECO:0000313" key="15">
    <source>
        <dbReference type="Proteomes" id="UP000215694"/>
    </source>
</evidence>
<evidence type="ECO:0000256" key="12">
    <source>
        <dbReference type="ARBA" id="ARBA00031636"/>
    </source>
</evidence>
<organism evidence="14 15">
    <name type="scientific">Romboutsia weinsteinii</name>
    <dbReference type="NCBI Taxonomy" id="2020949"/>
    <lineage>
        <taxon>Bacteria</taxon>
        <taxon>Bacillati</taxon>
        <taxon>Bacillota</taxon>
        <taxon>Clostridia</taxon>
        <taxon>Peptostreptococcales</taxon>
        <taxon>Peptostreptococcaceae</taxon>
        <taxon>Romboutsia</taxon>
    </lineage>
</organism>
<comment type="similarity">
    <text evidence="3">Belongs to the multi antimicrobial extrusion (MATE) (TC 2.A.66.1) family.</text>
</comment>
<keyword evidence="11 13" id="KW-0472">Membrane</keyword>
<evidence type="ECO:0000313" key="14">
    <source>
        <dbReference type="EMBL" id="RDY27091.1"/>
    </source>
</evidence>
<keyword evidence="15" id="KW-1185">Reference proteome</keyword>
<dbReference type="GO" id="GO:0015297">
    <property type="term" value="F:antiporter activity"/>
    <property type="evidence" value="ECO:0007669"/>
    <property type="project" value="UniProtKB-KW"/>
</dbReference>
<protein>
    <recommendedName>
        <fullName evidence="4">Probable multidrug resistance protein NorM</fullName>
    </recommendedName>
    <alternativeName>
        <fullName evidence="12">Multidrug-efflux transporter</fullName>
    </alternativeName>
</protein>
<name>A0A371J2R6_9FIRM</name>
<dbReference type="AlphaFoldDB" id="A0A371J2R6"/>
<evidence type="ECO:0000256" key="10">
    <source>
        <dbReference type="ARBA" id="ARBA00023065"/>
    </source>
</evidence>
<evidence type="ECO:0000256" key="1">
    <source>
        <dbReference type="ARBA" id="ARBA00003408"/>
    </source>
</evidence>
<evidence type="ECO:0000256" key="9">
    <source>
        <dbReference type="ARBA" id="ARBA00022989"/>
    </source>
</evidence>
<evidence type="ECO:0000256" key="8">
    <source>
        <dbReference type="ARBA" id="ARBA00022692"/>
    </source>
</evidence>
<dbReference type="NCBIfam" id="TIGR00797">
    <property type="entry name" value="matE"/>
    <property type="match status" value="1"/>
</dbReference>
<feature type="transmembrane region" description="Helical" evidence="13">
    <location>
        <begin position="275"/>
        <end position="295"/>
    </location>
</feature>
<dbReference type="GO" id="GO:0005886">
    <property type="term" value="C:plasma membrane"/>
    <property type="evidence" value="ECO:0007669"/>
    <property type="project" value="UniProtKB-SubCell"/>
</dbReference>
<dbReference type="InterPro" id="IPR050222">
    <property type="entry name" value="MATE_MdtK"/>
</dbReference>
<keyword evidence="6" id="KW-0050">Antiport</keyword>
<dbReference type="Proteomes" id="UP000215694">
    <property type="component" value="Unassembled WGS sequence"/>
</dbReference>
<dbReference type="EMBL" id="NOJY02000016">
    <property type="protein sequence ID" value="RDY27091.1"/>
    <property type="molecule type" value="Genomic_DNA"/>
</dbReference>
<feature type="transmembrane region" description="Helical" evidence="13">
    <location>
        <begin position="20"/>
        <end position="45"/>
    </location>
</feature>
<evidence type="ECO:0000256" key="13">
    <source>
        <dbReference type="SAM" id="Phobius"/>
    </source>
</evidence>
<keyword evidence="5" id="KW-0813">Transport</keyword>